<evidence type="ECO:0000313" key="6">
    <source>
        <dbReference type="EMBL" id="MYZ52770.1"/>
    </source>
</evidence>
<dbReference type="EMBL" id="VYSB01000012">
    <property type="protein sequence ID" value="MYZ52770.1"/>
    <property type="molecule type" value="Genomic_DNA"/>
</dbReference>
<dbReference type="InterPro" id="IPR017508">
    <property type="entry name" value="HipA_N1"/>
</dbReference>
<proteinExistence type="inferred from homology"/>
<evidence type="ECO:0000259" key="5">
    <source>
        <dbReference type="Pfam" id="PF13657"/>
    </source>
</evidence>
<dbReference type="GO" id="GO:0004674">
    <property type="term" value="F:protein serine/threonine kinase activity"/>
    <property type="evidence" value="ECO:0007669"/>
    <property type="project" value="TreeGrafter"/>
</dbReference>
<protein>
    <submittedName>
        <fullName evidence="6">Type II toxin-antitoxin system HipA family toxin</fullName>
    </submittedName>
</protein>
<comment type="caution">
    <text evidence="6">The sequence shown here is derived from an EMBL/GenBank/DDBJ whole genome shotgun (WGS) entry which is preliminary data.</text>
</comment>
<dbReference type="NCBIfam" id="TIGR03071">
    <property type="entry name" value="couple_hipA"/>
    <property type="match status" value="1"/>
</dbReference>
<dbReference type="Pfam" id="PF07804">
    <property type="entry name" value="HipA_C"/>
    <property type="match status" value="1"/>
</dbReference>
<gene>
    <name evidence="6" type="ORF">F5985_11630</name>
</gene>
<dbReference type="AlphaFoldDB" id="A0A7C9J8Y8"/>
<comment type="similarity">
    <text evidence="1">Belongs to the HipA Ser/Thr kinase family.</text>
</comment>
<organism evidence="6 7">
    <name type="scientific">Malikia spinosa</name>
    <dbReference type="NCBI Taxonomy" id="86180"/>
    <lineage>
        <taxon>Bacteria</taxon>
        <taxon>Pseudomonadati</taxon>
        <taxon>Pseudomonadota</taxon>
        <taxon>Betaproteobacteria</taxon>
        <taxon>Burkholderiales</taxon>
        <taxon>Comamonadaceae</taxon>
        <taxon>Malikia</taxon>
    </lineage>
</organism>
<evidence type="ECO:0000259" key="4">
    <source>
        <dbReference type="Pfam" id="PF07804"/>
    </source>
</evidence>
<keyword evidence="3" id="KW-0418">Kinase</keyword>
<dbReference type="GO" id="GO:0005829">
    <property type="term" value="C:cytosol"/>
    <property type="evidence" value="ECO:0007669"/>
    <property type="project" value="TreeGrafter"/>
</dbReference>
<dbReference type="InterPro" id="IPR052028">
    <property type="entry name" value="HipA_Ser/Thr_kinase"/>
</dbReference>
<feature type="domain" description="HipA N-terminal subdomain 1" evidence="5">
    <location>
        <begin position="10"/>
        <end position="112"/>
    </location>
</feature>
<dbReference type="PANTHER" id="PTHR37419">
    <property type="entry name" value="SERINE/THREONINE-PROTEIN KINASE TOXIN HIPA"/>
    <property type="match status" value="1"/>
</dbReference>
<reference evidence="6 7" key="1">
    <citation type="submission" date="2019-09" db="EMBL/GenBank/DDBJ databases">
        <title>Identification of Malikia spinosa a prominent benzene-, toluene-, and ethylbenzene-degrading bacterium: enrichment, isolation and whole genome sequencing.</title>
        <authorList>
            <person name="Tancsics A."/>
            <person name="Revesz F."/>
            <person name="Kriszt B."/>
        </authorList>
    </citation>
    <scope>NUCLEOTIDE SEQUENCE [LARGE SCALE GENOMIC DNA]</scope>
    <source>
        <strain evidence="6 7">AB6</strain>
    </source>
</reference>
<evidence type="ECO:0000256" key="3">
    <source>
        <dbReference type="ARBA" id="ARBA00022777"/>
    </source>
</evidence>
<feature type="domain" description="HipA-like C-terminal" evidence="4">
    <location>
        <begin position="159"/>
        <end position="410"/>
    </location>
</feature>
<keyword evidence="2" id="KW-0808">Transferase</keyword>
<evidence type="ECO:0000256" key="1">
    <source>
        <dbReference type="ARBA" id="ARBA00010164"/>
    </source>
</evidence>
<dbReference type="Pfam" id="PF13657">
    <property type="entry name" value="Couple_hipA"/>
    <property type="match status" value="1"/>
</dbReference>
<accession>A0A7C9J8Y8</accession>
<dbReference type="Proteomes" id="UP000481947">
    <property type="component" value="Unassembled WGS sequence"/>
</dbReference>
<dbReference type="PANTHER" id="PTHR37419:SF1">
    <property type="entry name" value="SERINE_THREONINE-PROTEIN KINASE TOXIN HIPA"/>
    <property type="match status" value="1"/>
</dbReference>
<name>A0A7C9J8Y8_9BURK</name>
<evidence type="ECO:0000256" key="2">
    <source>
        <dbReference type="ARBA" id="ARBA00022679"/>
    </source>
</evidence>
<sequence>MVRRSSSQPLAVWTNGELVGRWTPATRRPMELRYEDSWLASPSARPLSLSLPLPLVGNEPLRGDRVEHFFANLLPDSGAIRRRLAQRYASGSEDTFDLLAAIGRDCVGAVQLLPVDEQPTGFDRIEGEVLDDEAVATLLRSTVSNGLFAHQDQDRDFRISIAGAQEKTALLRHGDKWQRPLGATPTTHIIKLPLGLVGNMQADMRTSVWNEWLCLKFMEALGFDVAKVDIVTFADHTPVLVVERFDRRRHSSGSWILRLPQEDFCQALGVGPAQKYEADGGPGLERLAQVLGGSQNARADLRSLLASQIVFWLLAATDGHAKNFSIRLHASGAYSLTPLYDVLSAWPIIGNGKNQLAWRNAKLAMAVSSKNRHYALATIMRRHFNATAAKCGWGVDAEDIISELLDRVEPAIAAVTRQLPVDFPQDVADAIIEGVRKQVQRLQAQPGT</sequence>
<dbReference type="InterPro" id="IPR012893">
    <property type="entry name" value="HipA-like_C"/>
</dbReference>
<dbReference type="CDD" id="cd17808">
    <property type="entry name" value="HipA_Ec_like"/>
    <property type="match status" value="1"/>
</dbReference>
<evidence type="ECO:0000313" key="7">
    <source>
        <dbReference type="Proteomes" id="UP000481947"/>
    </source>
</evidence>
<dbReference type="RefSeq" id="WP_161125538.1">
    <property type="nucleotide sequence ID" value="NZ_VYSB01000012.1"/>
</dbReference>